<dbReference type="SUPFAM" id="SSF82689">
    <property type="entry name" value="Mechanosensitive channel protein MscS (YggB), C-terminal domain"/>
    <property type="match status" value="1"/>
</dbReference>
<gene>
    <name evidence="11" type="ORF">MNBD_ACTINO02-2993</name>
</gene>
<dbReference type="PANTHER" id="PTHR30460:SF0">
    <property type="entry name" value="MODERATE CONDUCTANCE MECHANOSENSITIVE CHANNEL YBIO"/>
    <property type="match status" value="1"/>
</dbReference>
<dbReference type="InterPro" id="IPR045276">
    <property type="entry name" value="YbiO_bact"/>
</dbReference>
<feature type="transmembrane region" description="Helical" evidence="7">
    <location>
        <begin position="76"/>
        <end position="99"/>
    </location>
</feature>
<dbReference type="Gene3D" id="2.30.30.60">
    <property type="match status" value="1"/>
</dbReference>
<dbReference type="InterPro" id="IPR011014">
    <property type="entry name" value="MscS_channel_TM-2"/>
</dbReference>
<feature type="domain" description="Mechanosensitive ion channel MscS" evidence="8">
    <location>
        <begin position="122"/>
        <end position="186"/>
    </location>
</feature>
<dbReference type="Pfam" id="PF21082">
    <property type="entry name" value="MS_channel_3rd"/>
    <property type="match status" value="1"/>
</dbReference>
<keyword evidence="4 7" id="KW-0812">Transmembrane</keyword>
<dbReference type="GO" id="GO:0008381">
    <property type="term" value="F:mechanosensitive monoatomic ion channel activity"/>
    <property type="evidence" value="ECO:0007669"/>
    <property type="project" value="InterPro"/>
</dbReference>
<dbReference type="SUPFAM" id="SSF82861">
    <property type="entry name" value="Mechanosensitive channel protein MscS (YggB), transmembrane region"/>
    <property type="match status" value="1"/>
</dbReference>
<dbReference type="EMBL" id="UOEK01000122">
    <property type="protein sequence ID" value="VAV97599.1"/>
    <property type="molecule type" value="Genomic_DNA"/>
</dbReference>
<evidence type="ECO:0000256" key="3">
    <source>
        <dbReference type="ARBA" id="ARBA00022475"/>
    </source>
</evidence>
<accession>A0A3B0S038</accession>
<dbReference type="Gene3D" id="3.30.70.100">
    <property type="match status" value="1"/>
</dbReference>
<dbReference type="Gene3D" id="1.10.287.1260">
    <property type="match status" value="1"/>
</dbReference>
<protein>
    <submittedName>
        <fullName evidence="11">Potassium efflux system KefA protein / Small-conductance mechanosensitive channel</fullName>
    </submittedName>
</protein>
<evidence type="ECO:0000256" key="4">
    <source>
        <dbReference type="ARBA" id="ARBA00022692"/>
    </source>
</evidence>
<comment type="similarity">
    <text evidence="2">Belongs to the MscS (TC 1.A.23) family.</text>
</comment>
<comment type="subcellular location">
    <subcellularLocation>
        <location evidence="1">Cell membrane</location>
        <topology evidence="1">Multi-pass membrane protein</topology>
    </subcellularLocation>
</comment>
<evidence type="ECO:0000259" key="10">
    <source>
        <dbReference type="Pfam" id="PF21088"/>
    </source>
</evidence>
<proteinExistence type="inferred from homology"/>
<dbReference type="InterPro" id="IPR006685">
    <property type="entry name" value="MscS_channel_2nd"/>
</dbReference>
<dbReference type="Pfam" id="PF00924">
    <property type="entry name" value="MS_channel_2nd"/>
    <property type="match status" value="1"/>
</dbReference>
<keyword evidence="6 7" id="KW-0472">Membrane</keyword>
<keyword evidence="3" id="KW-1003">Cell membrane</keyword>
<feature type="transmembrane region" description="Helical" evidence="7">
    <location>
        <begin position="105"/>
        <end position="124"/>
    </location>
</feature>
<evidence type="ECO:0000313" key="11">
    <source>
        <dbReference type="EMBL" id="VAV97599.1"/>
    </source>
</evidence>
<evidence type="ECO:0000256" key="7">
    <source>
        <dbReference type="SAM" id="Phobius"/>
    </source>
</evidence>
<dbReference type="AlphaFoldDB" id="A0A3B0S038"/>
<dbReference type="InterPro" id="IPR049278">
    <property type="entry name" value="MS_channel_C"/>
</dbReference>
<dbReference type="PANTHER" id="PTHR30460">
    <property type="entry name" value="MODERATE CONDUCTANCE MECHANOSENSITIVE CHANNEL YBIO"/>
    <property type="match status" value="1"/>
</dbReference>
<evidence type="ECO:0000256" key="6">
    <source>
        <dbReference type="ARBA" id="ARBA00023136"/>
    </source>
</evidence>
<dbReference type="InterPro" id="IPR010920">
    <property type="entry name" value="LSM_dom_sf"/>
</dbReference>
<dbReference type="SUPFAM" id="SSF50182">
    <property type="entry name" value="Sm-like ribonucleoproteins"/>
    <property type="match status" value="1"/>
</dbReference>
<feature type="domain" description="Mechanosensitive ion channel transmembrane helices 2/3" evidence="10">
    <location>
        <begin position="80"/>
        <end position="121"/>
    </location>
</feature>
<dbReference type="InterPro" id="IPR049142">
    <property type="entry name" value="MS_channel_1st"/>
</dbReference>
<evidence type="ECO:0000256" key="2">
    <source>
        <dbReference type="ARBA" id="ARBA00008017"/>
    </source>
</evidence>
<dbReference type="FunFam" id="2.30.30.60:FF:000001">
    <property type="entry name" value="MscS Mechanosensitive ion channel"/>
    <property type="match status" value="1"/>
</dbReference>
<evidence type="ECO:0000256" key="5">
    <source>
        <dbReference type="ARBA" id="ARBA00022989"/>
    </source>
</evidence>
<sequence>MALTNIEVLGYELPDQLSDQIGPTVATIAWLIVAWLVWKVMKRLGDRTVLQLTNRADKLTVIEATDRKQRIDTLWAAVRTLLLVLLVVIVFLGILNAWGVNTAPFLAVGSIIGIAIGFGAQDFVKDVIAGFLILAEDQYSIGDVVKINNVSGTVKEITLRSTILRDLDGNVHYVPNGSIGVASNYTQEYSQVVIDVGFGYGEDVDTVIPIIQDELDRFAADEAWTEAFIDPPEILGVQSLGDSSVTVRCLLRVTPEYRWSSRREFLRRIKARFDTEGIEIPFPYLTIAQPPHKTTPES</sequence>
<keyword evidence="5 7" id="KW-1133">Transmembrane helix</keyword>
<evidence type="ECO:0000256" key="1">
    <source>
        <dbReference type="ARBA" id="ARBA00004651"/>
    </source>
</evidence>
<dbReference type="InterPro" id="IPR011066">
    <property type="entry name" value="MscS_channel_C_sf"/>
</dbReference>
<evidence type="ECO:0000259" key="8">
    <source>
        <dbReference type="Pfam" id="PF00924"/>
    </source>
</evidence>
<feature type="domain" description="Mechanosensitive ion channel MscS C-terminal" evidence="9">
    <location>
        <begin position="192"/>
        <end position="280"/>
    </location>
</feature>
<dbReference type="Pfam" id="PF21088">
    <property type="entry name" value="MS_channel_1st"/>
    <property type="match status" value="1"/>
</dbReference>
<evidence type="ECO:0000259" key="9">
    <source>
        <dbReference type="Pfam" id="PF21082"/>
    </source>
</evidence>
<dbReference type="GO" id="GO:0005886">
    <property type="term" value="C:plasma membrane"/>
    <property type="evidence" value="ECO:0007669"/>
    <property type="project" value="UniProtKB-SubCell"/>
</dbReference>
<feature type="transmembrane region" description="Helical" evidence="7">
    <location>
        <begin position="20"/>
        <end position="38"/>
    </location>
</feature>
<organism evidence="11">
    <name type="scientific">hydrothermal vent metagenome</name>
    <dbReference type="NCBI Taxonomy" id="652676"/>
    <lineage>
        <taxon>unclassified sequences</taxon>
        <taxon>metagenomes</taxon>
        <taxon>ecological metagenomes</taxon>
    </lineage>
</organism>
<dbReference type="InterPro" id="IPR023408">
    <property type="entry name" value="MscS_beta-dom_sf"/>
</dbReference>
<name>A0A3B0S038_9ZZZZ</name>
<reference evidence="11" key="1">
    <citation type="submission" date="2018-06" db="EMBL/GenBank/DDBJ databases">
        <authorList>
            <person name="Zhirakovskaya E."/>
        </authorList>
    </citation>
    <scope>NUCLEOTIDE SEQUENCE</scope>
</reference>